<gene>
    <name evidence="1" type="ORF">ANCDUO_09682</name>
</gene>
<evidence type="ECO:0000313" key="2">
    <source>
        <dbReference type="Proteomes" id="UP000054047"/>
    </source>
</evidence>
<keyword evidence="2" id="KW-1185">Reference proteome</keyword>
<name>A0A0C2GG04_9BILA</name>
<dbReference type="Proteomes" id="UP000054047">
    <property type="component" value="Unassembled WGS sequence"/>
</dbReference>
<evidence type="ECO:0000313" key="1">
    <source>
        <dbReference type="EMBL" id="KIH60075.1"/>
    </source>
</evidence>
<reference evidence="1 2" key="1">
    <citation type="submission" date="2013-12" db="EMBL/GenBank/DDBJ databases">
        <title>Draft genome of the parsitic nematode Ancylostoma duodenale.</title>
        <authorList>
            <person name="Mitreva M."/>
        </authorList>
    </citation>
    <scope>NUCLEOTIDE SEQUENCE [LARGE SCALE GENOMIC DNA]</scope>
    <source>
        <strain evidence="1 2">Zhejiang</strain>
    </source>
</reference>
<proteinExistence type="predicted"/>
<dbReference type="AlphaFoldDB" id="A0A0C2GG04"/>
<sequence length="61" mass="7162">MTKQLMQKRRELTHGESDSVEYSILCKLTRGKVKKDVEQFKQERLLKAAEEVQTRLALVQD</sequence>
<organism evidence="1 2">
    <name type="scientific">Ancylostoma duodenale</name>
    <dbReference type="NCBI Taxonomy" id="51022"/>
    <lineage>
        <taxon>Eukaryota</taxon>
        <taxon>Metazoa</taxon>
        <taxon>Ecdysozoa</taxon>
        <taxon>Nematoda</taxon>
        <taxon>Chromadorea</taxon>
        <taxon>Rhabditida</taxon>
        <taxon>Rhabditina</taxon>
        <taxon>Rhabditomorpha</taxon>
        <taxon>Strongyloidea</taxon>
        <taxon>Ancylostomatidae</taxon>
        <taxon>Ancylostomatinae</taxon>
        <taxon>Ancylostoma</taxon>
    </lineage>
</organism>
<dbReference type="EMBL" id="KN731304">
    <property type="protein sequence ID" value="KIH60075.1"/>
    <property type="molecule type" value="Genomic_DNA"/>
</dbReference>
<protein>
    <submittedName>
        <fullName evidence="1">Uncharacterized protein</fullName>
    </submittedName>
</protein>
<accession>A0A0C2GG04</accession>